<dbReference type="Proteomes" id="UP000630936">
    <property type="component" value="Unassembled WGS sequence"/>
</dbReference>
<evidence type="ECO:0000313" key="7">
    <source>
        <dbReference type="Proteomes" id="UP000630936"/>
    </source>
</evidence>
<feature type="domain" description="OmpR/PhoB-type" evidence="5">
    <location>
        <begin position="1"/>
        <end position="96"/>
    </location>
</feature>
<dbReference type="GO" id="GO:0006355">
    <property type="term" value="P:regulation of DNA-templated transcription"/>
    <property type="evidence" value="ECO:0007669"/>
    <property type="project" value="InterPro"/>
</dbReference>
<proteinExistence type="inferred from homology"/>
<comment type="similarity">
    <text evidence="1">Belongs to the AfsR/DnrI/RedD regulatory family.</text>
</comment>
<dbReference type="PRINTS" id="PR00364">
    <property type="entry name" value="DISEASERSIST"/>
</dbReference>
<dbReference type="SUPFAM" id="SSF52540">
    <property type="entry name" value="P-loop containing nucleoside triphosphate hydrolases"/>
    <property type="match status" value="1"/>
</dbReference>
<protein>
    <submittedName>
        <fullName evidence="6">SARP family transcriptional regulator</fullName>
    </submittedName>
</protein>
<feature type="DNA-binding region" description="OmpR/PhoB-type" evidence="4">
    <location>
        <begin position="1"/>
        <end position="96"/>
    </location>
</feature>
<dbReference type="Gene3D" id="1.10.10.10">
    <property type="entry name" value="Winged helix-like DNA-binding domain superfamily/Winged helix DNA-binding domain"/>
    <property type="match status" value="1"/>
</dbReference>
<dbReference type="InterPro" id="IPR016032">
    <property type="entry name" value="Sig_transdc_resp-reg_C-effctor"/>
</dbReference>
<gene>
    <name evidence="6" type="ORF">GCM10010387_30010</name>
</gene>
<dbReference type="Pfam" id="PF13424">
    <property type="entry name" value="TPR_12"/>
    <property type="match status" value="1"/>
</dbReference>
<dbReference type="InterPro" id="IPR001867">
    <property type="entry name" value="OmpR/PhoB-type_DNA-bd"/>
</dbReference>
<dbReference type="Pfam" id="PF00486">
    <property type="entry name" value="Trans_reg_C"/>
    <property type="match status" value="1"/>
</dbReference>
<dbReference type="CDD" id="cd15831">
    <property type="entry name" value="BTAD"/>
    <property type="match status" value="1"/>
</dbReference>
<dbReference type="PROSITE" id="PS51755">
    <property type="entry name" value="OMPR_PHOB"/>
    <property type="match status" value="1"/>
</dbReference>
<dbReference type="SUPFAM" id="SSF46894">
    <property type="entry name" value="C-terminal effector domain of the bipartite response regulators"/>
    <property type="match status" value="1"/>
</dbReference>
<sequence length="1061" mass="112962">MYFSVLGPLTVSTATGERVDVPEAKVRALLAALLVHEGRTVSSDQLVDQLWGEHAPRNPAGALQTKISRLRAALARAGTGAGALVESRAPGYLLRTAPERVDSRRFAALTAEAYDTGSPRARADLLTDALALWKGDAFAGLREVEVLRTAAEVLEEQRLTALEALAEARLELGEHHALTGELGELADRHPLRERLRAVHIRALYRAGRQSEALAAYTGLRKLLADELGVDPGPELAALHRSILRHDDETPERAPAARERGDSALPAPLTGLIGRAEAVSAVTGLLTAHRLVTLTGPGGVGKTRLAEEVARRVAADRPDGVRTVGLAGSMDVAEQLSAALGIREEGAAGIEDALRSRRLLLLLDNCEHVIDSAADVIRRILAAAPGLSVLATSREPIGLAGETVWTVPPLPQADAERLFAQRAAAAAPGFTVTARNAEAVAEICRRLDRIPLALELAATRVRALGVHQLSARLDDRFRLLAGGRRGVPARQRTLRAMIDWSWELLGEDERTVLRRLSVFADGCALEAAEAVCGGEDGEDGDGGDGGDGGDQDVLTPLIRLVDRSLVTVADGPRYRLPESVAAYALERLAEAGESETVGRRHHAHYARLMERAGARLHGPEQLGLLTRLDQESANLRTALEWAVRRKDTAGAARMALASTWYWFLRGRLSEARRSLGDTLRVIGETGDAGESGEARSLALWHEGFALLAGDARKAPVPGAGEAEERADDPDPKAGTARALWFLGDAALRAGEDLARSETLVDRALTGFRTNGDRWGTAAALSTRATQSLLRGDLAAVRSDATDAQALFEELGDPWGQLQTAYPLAALATINGDYPHAERLHEQGLRLAEELGFRADAADRLTGLGRVALLTGDFARAAELHRDAMARAAEHGYAAGEIHAEIGLALGARRAGDLDLAEKHLRKTLAWHREVDFGPGPALLLAELGFLAEQRGDATEALTLHRRGLTVARAGGDPRAVALAHEGLAGAHSLANHPTRAARLLGMASRARAASGAPLPPAERADVDRVTARVLAALGREAFTAEFSTPDAPEDVWADGQGFESVT</sequence>
<evidence type="ECO:0000256" key="2">
    <source>
        <dbReference type="ARBA" id="ARBA00023012"/>
    </source>
</evidence>
<dbReference type="SUPFAM" id="SSF48452">
    <property type="entry name" value="TPR-like"/>
    <property type="match status" value="3"/>
</dbReference>
<keyword evidence="2" id="KW-0902">Two-component regulatory system</keyword>
<dbReference type="AlphaFoldDB" id="A0A918UTV5"/>
<reference evidence="6" key="1">
    <citation type="journal article" date="2014" name="Int. J. Syst. Evol. Microbiol.">
        <title>Complete genome sequence of Corynebacterium casei LMG S-19264T (=DSM 44701T), isolated from a smear-ripened cheese.</title>
        <authorList>
            <consortium name="US DOE Joint Genome Institute (JGI-PGF)"/>
            <person name="Walter F."/>
            <person name="Albersmeier A."/>
            <person name="Kalinowski J."/>
            <person name="Ruckert C."/>
        </authorList>
    </citation>
    <scope>NUCLEOTIDE SEQUENCE</scope>
    <source>
        <strain evidence="6">JCM 4988</strain>
    </source>
</reference>
<dbReference type="PANTHER" id="PTHR47691:SF3">
    <property type="entry name" value="HTH-TYPE TRANSCRIPTIONAL REGULATOR RV0890C-RELATED"/>
    <property type="match status" value="1"/>
</dbReference>
<dbReference type="SMART" id="SM00862">
    <property type="entry name" value="Trans_reg_C"/>
    <property type="match status" value="1"/>
</dbReference>
<organism evidence="6 7">
    <name type="scientific">Streptomyces inusitatus</name>
    <dbReference type="NCBI Taxonomy" id="68221"/>
    <lineage>
        <taxon>Bacteria</taxon>
        <taxon>Bacillati</taxon>
        <taxon>Actinomycetota</taxon>
        <taxon>Actinomycetes</taxon>
        <taxon>Kitasatosporales</taxon>
        <taxon>Streptomycetaceae</taxon>
        <taxon>Streptomyces</taxon>
    </lineage>
</organism>
<name>A0A918UTV5_9ACTN</name>
<keyword evidence="3 4" id="KW-0238">DNA-binding</keyword>
<accession>A0A918UTV5</accession>
<dbReference type="Gene3D" id="1.25.40.10">
    <property type="entry name" value="Tetratricopeptide repeat domain"/>
    <property type="match status" value="3"/>
</dbReference>
<evidence type="ECO:0000256" key="1">
    <source>
        <dbReference type="ARBA" id="ARBA00005820"/>
    </source>
</evidence>
<dbReference type="GO" id="GO:0003677">
    <property type="term" value="F:DNA binding"/>
    <property type="evidence" value="ECO:0007669"/>
    <property type="project" value="UniProtKB-UniRule"/>
</dbReference>
<dbReference type="InterPro" id="IPR036388">
    <property type="entry name" value="WH-like_DNA-bd_sf"/>
</dbReference>
<evidence type="ECO:0000259" key="5">
    <source>
        <dbReference type="PROSITE" id="PS51755"/>
    </source>
</evidence>
<dbReference type="Gene3D" id="3.40.50.300">
    <property type="entry name" value="P-loop containing nucleotide triphosphate hydrolases"/>
    <property type="match status" value="1"/>
</dbReference>
<comment type="caution">
    <text evidence="6">The sequence shown here is derived from an EMBL/GenBank/DDBJ whole genome shotgun (WGS) entry which is preliminary data.</text>
</comment>
<dbReference type="InterPro" id="IPR027417">
    <property type="entry name" value="P-loop_NTPase"/>
</dbReference>
<dbReference type="PANTHER" id="PTHR47691">
    <property type="entry name" value="REGULATOR-RELATED"/>
    <property type="match status" value="1"/>
</dbReference>
<reference evidence="6" key="2">
    <citation type="submission" date="2020-09" db="EMBL/GenBank/DDBJ databases">
        <authorList>
            <person name="Sun Q."/>
            <person name="Ohkuma M."/>
        </authorList>
    </citation>
    <scope>NUCLEOTIDE SEQUENCE</scope>
    <source>
        <strain evidence="6">JCM 4988</strain>
    </source>
</reference>
<dbReference type="RefSeq" id="WP_190123557.1">
    <property type="nucleotide sequence ID" value="NZ_BMWG01000007.1"/>
</dbReference>
<keyword evidence="7" id="KW-1185">Reference proteome</keyword>
<evidence type="ECO:0000256" key="4">
    <source>
        <dbReference type="PROSITE-ProRule" id="PRU01091"/>
    </source>
</evidence>
<dbReference type="SMART" id="SM01043">
    <property type="entry name" value="BTAD"/>
    <property type="match status" value="1"/>
</dbReference>
<dbReference type="Pfam" id="PF03704">
    <property type="entry name" value="BTAD"/>
    <property type="match status" value="1"/>
</dbReference>
<dbReference type="GO" id="GO:0000160">
    <property type="term" value="P:phosphorelay signal transduction system"/>
    <property type="evidence" value="ECO:0007669"/>
    <property type="project" value="UniProtKB-KW"/>
</dbReference>
<evidence type="ECO:0000256" key="3">
    <source>
        <dbReference type="ARBA" id="ARBA00023125"/>
    </source>
</evidence>
<dbReference type="InterPro" id="IPR005158">
    <property type="entry name" value="BTAD"/>
</dbReference>
<dbReference type="InterPro" id="IPR011990">
    <property type="entry name" value="TPR-like_helical_dom_sf"/>
</dbReference>
<evidence type="ECO:0000313" key="6">
    <source>
        <dbReference type="EMBL" id="GGZ33809.1"/>
    </source>
</evidence>
<dbReference type="EMBL" id="BMWG01000007">
    <property type="protein sequence ID" value="GGZ33809.1"/>
    <property type="molecule type" value="Genomic_DNA"/>
</dbReference>